<dbReference type="EMBL" id="CP031223">
    <property type="protein sequence ID" value="QFG00261.1"/>
    <property type="molecule type" value="Genomic_DNA"/>
</dbReference>
<dbReference type="KEGG" id="psyo:PB01_16390"/>
<evidence type="ECO:0000313" key="3">
    <source>
        <dbReference type="Proteomes" id="UP000325517"/>
    </source>
</evidence>
<protein>
    <recommendedName>
        <fullName evidence="1">Putative zinc ribbon domain-containing protein</fullName>
    </recommendedName>
</protein>
<feature type="domain" description="Putative zinc ribbon" evidence="1">
    <location>
        <begin position="38"/>
        <end position="116"/>
    </location>
</feature>
<name>A0A5J6SQQ6_9BACI</name>
<dbReference type="Proteomes" id="UP000325517">
    <property type="component" value="Chromosome"/>
</dbReference>
<keyword evidence="3" id="KW-1185">Reference proteome</keyword>
<evidence type="ECO:0000313" key="2">
    <source>
        <dbReference type="EMBL" id="QFG00261.1"/>
    </source>
</evidence>
<accession>A0A5J6SQQ6</accession>
<dbReference type="OrthoDB" id="9801008at2"/>
<dbReference type="InterPro" id="IPR025868">
    <property type="entry name" value="Zn_ribbon_dom_put"/>
</dbReference>
<sequence>MSLGILRKVIRALWRIKYYLFKWNNKGGCTVKKKNKNCQSCGMPLKSDENGGGTEANGQRSNIYCSHCYENGSFKLPNITVDGMKERVMDKMVEMKFPKFLANIFTRNIYKLERWKD</sequence>
<reference evidence="2 3" key="1">
    <citation type="submission" date="2018-07" db="EMBL/GenBank/DDBJ databases">
        <title>Complete genome sequence of Psychrobacillus sp. PB01, isolated from iceberg, and comparative genome analysis of Psychrobacillus strains.</title>
        <authorList>
            <person name="Lee P.C."/>
        </authorList>
    </citation>
    <scope>NUCLEOTIDE SEQUENCE [LARGE SCALE GENOMIC DNA]</scope>
    <source>
        <strain evidence="2 3">PB01</strain>
    </source>
</reference>
<proteinExistence type="predicted"/>
<dbReference type="Pfam" id="PF12674">
    <property type="entry name" value="Zn_ribbon_2"/>
    <property type="match status" value="1"/>
</dbReference>
<dbReference type="AlphaFoldDB" id="A0A5J6SQQ6"/>
<organism evidence="2 3">
    <name type="scientific">Psychrobacillus glaciei</name>
    <dbReference type="NCBI Taxonomy" id="2283160"/>
    <lineage>
        <taxon>Bacteria</taxon>
        <taxon>Bacillati</taxon>
        <taxon>Bacillota</taxon>
        <taxon>Bacilli</taxon>
        <taxon>Bacillales</taxon>
        <taxon>Bacillaceae</taxon>
        <taxon>Psychrobacillus</taxon>
    </lineage>
</organism>
<evidence type="ECO:0000259" key="1">
    <source>
        <dbReference type="Pfam" id="PF12674"/>
    </source>
</evidence>
<gene>
    <name evidence="2" type="ORF">PB01_16390</name>
</gene>